<feature type="region of interest" description="Disordered" evidence="1">
    <location>
        <begin position="1"/>
        <end position="33"/>
    </location>
</feature>
<keyword evidence="3" id="KW-1185">Reference proteome</keyword>
<accession>A0ABT3PYK6</accession>
<feature type="compositionally biased region" description="Basic residues" evidence="1">
    <location>
        <begin position="153"/>
        <end position="165"/>
    </location>
</feature>
<organism evidence="2 3">
    <name type="scientific">Fodinibius salicampi</name>
    <dbReference type="NCBI Taxonomy" id="1920655"/>
    <lineage>
        <taxon>Bacteria</taxon>
        <taxon>Pseudomonadati</taxon>
        <taxon>Balneolota</taxon>
        <taxon>Balneolia</taxon>
        <taxon>Balneolales</taxon>
        <taxon>Balneolaceae</taxon>
        <taxon>Fodinibius</taxon>
    </lineage>
</organism>
<comment type="caution">
    <text evidence="2">The sequence shown here is derived from an EMBL/GenBank/DDBJ whole genome shotgun (WGS) entry which is preliminary data.</text>
</comment>
<dbReference type="Proteomes" id="UP001207337">
    <property type="component" value="Unassembled WGS sequence"/>
</dbReference>
<sequence>MNNMQSTATRNDQSKLKSKAPADGSRRYDKGTFPAYDTEYQRLEKRSDILKGSIKNLKPNLIQLEGNDDGRYKQGGSWKTALIPLAKENLKEVYRDFKIWQKQQVRSGEALKPPKEWPDELLKERLKVEARLDVRRAEKFTVEKAIEQNKREEKRKRGQLKKQRLLPHGPLGKGVNPKKGFKEGTEVDGQVVKYSKSDVPYIDEPDSPYHQMPIFHYKKMVIQWRKEVGIDKQPFDLNGLREKRDEIHRKRCKEATAQGKEPPTKKLIVTPGKIAKWIDRLEITKADWPEWPEGAKSITELEQNESS</sequence>
<evidence type="ECO:0000256" key="1">
    <source>
        <dbReference type="SAM" id="MobiDB-lite"/>
    </source>
</evidence>
<protein>
    <submittedName>
        <fullName evidence="2">Uncharacterized protein</fullName>
    </submittedName>
</protein>
<feature type="region of interest" description="Disordered" evidence="1">
    <location>
        <begin position="149"/>
        <end position="182"/>
    </location>
</feature>
<feature type="compositionally biased region" description="Polar residues" evidence="1">
    <location>
        <begin position="1"/>
        <end position="11"/>
    </location>
</feature>
<evidence type="ECO:0000313" key="3">
    <source>
        <dbReference type="Proteomes" id="UP001207337"/>
    </source>
</evidence>
<reference evidence="2 3" key="1">
    <citation type="submission" date="2021-11" db="EMBL/GenBank/DDBJ databases">
        <title>Aliifidinibius sp. nov., a new bacterium isolated from saline soil.</title>
        <authorList>
            <person name="Galisteo C."/>
            <person name="De La Haba R."/>
            <person name="Sanchez-Porro C."/>
            <person name="Ventosa A."/>
        </authorList>
    </citation>
    <scope>NUCLEOTIDE SEQUENCE [LARGE SCALE GENOMIC DNA]</scope>
    <source>
        <strain evidence="2 3">KACC 190600</strain>
    </source>
</reference>
<proteinExistence type="predicted"/>
<name>A0ABT3PYK6_9BACT</name>
<gene>
    <name evidence="2" type="ORF">LQ318_08470</name>
</gene>
<evidence type="ECO:0000313" key="2">
    <source>
        <dbReference type="EMBL" id="MCW9712937.1"/>
    </source>
</evidence>
<dbReference type="EMBL" id="JAJNDC010000002">
    <property type="protein sequence ID" value="MCW9712937.1"/>
    <property type="molecule type" value="Genomic_DNA"/>
</dbReference>
<dbReference type="RefSeq" id="WP_265789288.1">
    <property type="nucleotide sequence ID" value="NZ_BAABRS010000002.1"/>
</dbReference>